<feature type="coiled-coil region" evidence="10">
    <location>
        <begin position="122"/>
        <end position="149"/>
    </location>
</feature>
<dbReference type="Pfam" id="PF03980">
    <property type="entry name" value="Nnf1"/>
    <property type="match status" value="1"/>
</dbReference>
<name>A0AAF0EJ61_9BASI</name>
<evidence type="ECO:0000256" key="1">
    <source>
        <dbReference type="ARBA" id="ARBA00004123"/>
    </source>
</evidence>
<evidence type="ECO:0000256" key="7">
    <source>
        <dbReference type="ARBA" id="ARBA00023242"/>
    </source>
</evidence>
<keyword evidence="11" id="KW-0560">Oxidoreductase</keyword>
<dbReference type="Proteomes" id="UP001213623">
    <property type="component" value="Chromosome 3"/>
</dbReference>
<evidence type="ECO:0000313" key="12">
    <source>
        <dbReference type="Proteomes" id="UP001213623"/>
    </source>
</evidence>
<evidence type="ECO:0000256" key="4">
    <source>
        <dbReference type="ARBA" id="ARBA00022618"/>
    </source>
</evidence>
<organism evidence="11 12">
    <name type="scientific">Malassezia nana</name>
    <dbReference type="NCBI Taxonomy" id="180528"/>
    <lineage>
        <taxon>Eukaryota</taxon>
        <taxon>Fungi</taxon>
        <taxon>Dikarya</taxon>
        <taxon>Basidiomycota</taxon>
        <taxon>Ustilaginomycotina</taxon>
        <taxon>Malasseziomycetes</taxon>
        <taxon>Malasseziales</taxon>
        <taxon>Malasseziaceae</taxon>
        <taxon>Malassezia</taxon>
    </lineage>
</organism>
<keyword evidence="12" id="KW-1185">Reference proteome</keyword>
<evidence type="ECO:0000256" key="2">
    <source>
        <dbReference type="ARBA" id="ARBA00004629"/>
    </source>
</evidence>
<dbReference type="GO" id="GO:0000444">
    <property type="term" value="C:MIS12/MIND type complex"/>
    <property type="evidence" value="ECO:0007669"/>
    <property type="project" value="InterPro"/>
</dbReference>
<dbReference type="EMBL" id="CP119894">
    <property type="protein sequence ID" value="WFD26895.1"/>
    <property type="molecule type" value="Genomic_DNA"/>
</dbReference>
<accession>A0AAF0EJ61</accession>
<keyword evidence="3" id="KW-0158">Chromosome</keyword>
<evidence type="ECO:0000256" key="6">
    <source>
        <dbReference type="ARBA" id="ARBA00022838"/>
    </source>
</evidence>
<keyword evidence="8" id="KW-0131">Cell cycle</keyword>
<gene>
    <name evidence="11" type="ORF">MNAN1_001884</name>
</gene>
<evidence type="ECO:0000256" key="5">
    <source>
        <dbReference type="ARBA" id="ARBA00022776"/>
    </source>
</evidence>
<dbReference type="GO" id="GO:0051301">
    <property type="term" value="P:cell division"/>
    <property type="evidence" value="ECO:0007669"/>
    <property type="project" value="UniProtKB-KW"/>
</dbReference>
<comment type="subcellular location">
    <subcellularLocation>
        <location evidence="2">Chromosome</location>
        <location evidence="2">Centromere</location>
        <location evidence="2">Kinetochore</location>
    </subcellularLocation>
    <subcellularLocation>
        <location evidence="1">Nucleus</location>
    </subcellularLocation>
</comment>
<proteinExistence type="predicted"/>
<dbReference type="InterPro" id="IPR007128">
    <property type="entry name" value="PMF1/Nnf1"/>
</dbReference>
<keyword evidence="6" id="KW-0995">Kinetochore</keyword>
<keyword evidence="5" id="KW-0498">Mitosis</keyword>
<keyword evidence="7" id="KW-0539">Nucleus</keyword>
<dbReference type="AlphaFoldDB" id="A0AAF0EJ61"/>
<evidence type="ECO:0000256" key="10">
    <source>
        <dbReference type="SAM" id="Coils"/>
    </source>
</evidence>
<evidence type="ECO:0000256" key="3">
    <source>
        <dbReference type="ARBA" id="ARBA00022454"/>
    </source>
</evidence>
<keyword evidence="9" id="KW-0137">Centromere</keyword>
<dbReference type="GO" id="GO:0004503">
    <property type="term" value="F:tyrosinase activity"/>
    <property type="evidence" value="ECO:0007669"/>
    <property type="project" value="UniProtKB-EC"/>
</dbReference>
<protein>
    <submittedName>
        <fullName evidence="11">Tyrosinase</fullName>
        <ecNumber evidence="11">1.14.18.1</ecNumber>
    </submittedName>
</protein>
<keyword evidence="4" id="KW-0132">Cell division</keyword>
<sequence length="196" mass="21679">MDRLERMRAALRKFLELIDTKASAKNFAHALPGLDPVVAEKVRLQLVQDLKTAIQNDLEALIEQHDLGTRLAELESLTHEADERQRQGTAPNDAELRDMWRPDLDIATAIRARVHAEQAPRIAALEAELARIQAANAESEARLADATAQTTAARTQLRDALALIDQLLDSVSMKAPEDEQALRATLDTLRTELGPP</sequence>
<dbReference type="EC" id="1.14.18.1" evidence="11"/>
<evidence type="ECO:0000256" key="9">
    <source>
        <dbReference type="ARBA" id="ARBA00023328"/>
    </source>
</evidence>
<reference evidence="11" key="1">
    <citation type="submission" date="2023-03" db="EMBL/GenBank/DDBJ databases">
        <title>Mating type loci evolution in Malassezia.</title>
        <authorList>
            <person name="Coelho M.A."/>
        </authorList>
    </citation>
    <scope>NUCLEOTIDE SEQUENCE</scope>
    <source>
        <strain evidence="11">CBS 9557</strain>
    </source>
</reference>
<evidence type="ECO:0000313" key="11">
    <source>
        <dbReference type="EMBL" id="WFD26895.1"/>
    </source>
</evidence>
<dbReference type="GO" id="GO:0005634">
    <property type="term" value="C:nucleus"/>
    <property type="evidence" value="ECO:0007669"/>
    <property type="project" value="UniProtKB-SubCell"/>
</dbReference>
<evidence type="ECO:0000256" key="8">
    <source>
        <dbReference type="ARBA" id="ARBA00023306"/>
    </source>
</evidence>
<keyword evidence="10" id="KW-0175">Coiled coil</keyword>